<gene>
    <name evidence="1" type="ORF">P186_1510</name>
</gene>
<dbReference type="EMBL" id="CP003098">
    <property type="protein sequence ID" value="AET32929.1"/>
    <property type="molecule type" value="Genomic_DNA"/>
</dbReference>
<dbReference type="Proteomes" id="UP000005867">
    <property type="component" value="Chromosome"/>
</dbReference>
<keyword evidence="2" id="KW-1185">Reference proteome</keyword>
<proteinExistence type="predicted"/>
<accession>G7VFC3</accession>
<protein>
    <submittedName>
        <fullName evidence="1">Uncharacterized protein</fullName>
    </submittedName>
</protein>
<dbReference type="HOGENOM" id="CLU_3021118_0_0_2"/>
<organism evidence="1 2">
    <name type="scientific">Pyrobaculum ferrireducens</name>
    <dbReference type="NCBI Taxonomy" id="1104324"/>
    <lineage>
        <taxon>Archaea</taxon>
        <taxon>Thermoproteota</taxon>
        <taxon>Thermoprotei</taxon>
        <taxon>Thermoproteales</taxon>
        <taxon>Thermoproteaceae</taxon>
        <taxon>Pyrobaculum</taxon>
    </lineage>
</organism>
<name>G7VFC3_9CREN</name>
<evidence type="ECO:0000313" key="2">
    <source>
        <dbReference type="Proteomes" id="UP000005867"/>
    </source>
</evidence>
<dbReference type="KEGG" id="pyr:P186_1510"/>
<evidence type="ECO:0000313" key="1">
    <source>
        <dbReference type="EMBL" id="AET32929.1"/>
    </source>
</evidence>
<reference evidence="1 2" key="1">
    <citation type="journal article" date="2012" name="J. Bacteriol.">
        <title>Complete genome sequence of strain 1860, a crenarchaeon of the genus pyrobaculum able to grow with various electron acceptors.</title>
        <authorList>
            <person name="Mardanov A.V."/>
            <person name="Gumerov V.M."/>
            <person name="Slobodkina G.B."/>
            <person name="Beletsky A.V."/>
            <person name="Bonch-Osmolovskaya E.A."/>
            <person name="Ravin N.V."/>
            <person name="Skryabin K.G."/>
        </authorList>
    </citation>
    <scope>NUCLEOTIDE SEQUENCE [LARGE SCALE GENOMIC DNA]</scope>
    <source>
        <strain evidence="1 2">1860</strain>
    </source>
</reference>
<dbReference type="AlphaFoldDB" id="G7VFC3"/>
<dbReference type="BioCyc" id="PSP1104324:GJSN-1481-MONOMER"/>
<dbReference type="GeneID" id="43500893"/>
<dbReference type="RefSeq" id="WP_014288755.1">
    <property type="nucleotide sequence ID" value="NC_016645.1"/>
</dbReference>
<sequence length="55" mass="5919">MLRADGAVLYANSRLFHHEQIPGPPRVAAGVGRSRGFRSSRLKSCEKTLDGSHAG</sequence>